<gene>
    <name evidence="1" type="ORF">ACFOEK_18100</name>
</gene>
<protein>
    <submittedName>
        <fullName evidence="1">Uncharacterized protein</fullName>
    </submittedName>
</protein>
<organism evidence="1 2">
    <name type="scientific">Litoribrevibacter euphylliae</name>
    <dbReference type="NCBI Taxonomy" id="1834034"/>
    <lineage>
        <taxon>Bacteria</taxon>
        <taxon>Pseudomonadati</taxon>
        <taxon>Pseudomonadota</taxon>
        <taxon>Gammaproteobacteria</taxon>
        <taxon>Oceanospirillales</taxon>
        <taxon>Oceanospirillaceae</taxon>
        <taxon>Litoribrevibacter</taxon>
    </lineage>
</organism>
<dbReference type="EMBL" id="JBHRSZ010000007">
    <property type="protein sequence ID" value="MFC3152958.1"/>
    <property type="molecule type" value="Genomic_DNA"/>
</dbReference>
<accession>A0ABV7HGJ3</accession>
<evidence type="ECO:0000313" key="2">
    <source>
        <dbReference type="Proteomes" id="UP001595476"/>
    </source>
</evidence>
<dbReference type="Proteomes" id="UP001595476">
    <property type="component" value="Unassembled WGS sequence"/>
</dbReference>
<reference evidence="2" key="1">
    <citation type="journal article" date="2019" name="Int. J. Syst. Evol. Microbiol.">
        <title>The Global Catalogue of Microorganisms (GCM) 10K type strain sequencing project: providing services to taxonomists for standard genome sequencing and annotation.</title>
        <authorList>
            <consortium name="The Broad Institute Genomics Platform"/>
            <consortium name="The Broad Institute Genome Sequencing Center for Infectious Disease"/>
            <person name="Wu L."/>
            <person name="Ma J."/>
        </authorList>
    </citation>
    <scope>NUCLEOTIDE SEQUENCE [LARGE SCALE GENOMIC DNA]</scope>
    <source>
        <strain evidence="2">KCTC 52438</strain>
    </source>
</reference>
<sequence>MANDFEQKYFRQPGYWIAELELNLLRSEITLSLIANPDTKEVDGVIKFTQISEYDGEFNLSEDDPLCLDMLIGICCTDSPKGKNYCINFSVGEISFISQKEPSVEWRAPNKGHLYLLHKERINR</sequence>
<evidence type="ECO:0000313" key="1">
    <source>
        <dbReference type="EMBL" id="MFC3152958.1"/>
    </source>
</evidence>
<proteinExistence type="predicted"/>
<name>A0ABV7HGJ3_9GAMM</name>
<comment type="caution">
    <text evidence="1">The sequence shown here is derived from an EMBL/GenBank/DDBJ whole genome shotgun (WGS) entry which is preliminary data.</text>
</comment>
<dbReference type="RefSeq" id="WP_386722880.1">
    <property type="nucleotide sequence ID" value="NZ_JBHRSZ010000007.1"/>
</dbReference>
<keyword evidence="2" id="KW-1185">Reference proteome</keyword>